<feature type="signal peptide" evidence="1">
    <location>
        <begin position="1"/>
        <end position="27"/>
    </location>
</feature>
<dbReference type="RefSeq" id="WP_207859869.1">
    <property type="nucleotide sequence ID" value="NZ_JAFREP010000014.1"/>
</dbReference>
<comment type="caution">
    <text evidence="2">The sequence shown here is derived from an EMBL/GenBank/DDBJ whole genome shotgun (WGS) entry which is preliminary data.</text>
</comment>
<keyword evidence="1" id="KW-0732">Signal</keyword>
<proteinExistence type="predicted"/>
<dbReference type="EMBL" id="JAFREP010000014">
    <property type="protein sequence ID" value="MBO1319918.1"/>
    <property type="molecule type" value="Genomic_DNA"/>
</dbReference>
<sequence>MKANTILNHIFRFFFVATLTFSLNTFAGNLADYPQLEDMLEQDGLVMTNFTGCQNDGYLLAKDDVDPVYYIVPPQGEHHVFTITLDMQRRSLVTDCVLIICEVYDDGEGNLKVKEITIRRISGLPQN</sequence>
<protein>
    <submittedName>
        <fullName evidence="2">Uncharacterized protein</fullName>
    </submittedName>
</protein>
<name>A0A8J7U4X7_9BACT</name>
<evidence type="ECO:0000256" key="1">
    <source>
        <dbReference type="SAM" id="SignalP"/>
    </source>
</evidence>
<keyword evidence="3" id="KW-1185">Reference proteome</keyword>
<dbReference type="Proteomes" id="UP000664417">
    <property type="component" value="Unassembled WGS sequence"/>
</dbReference>
<organism evidence="2 3">
    <name type="scientific">Acanthopleuribacter pedis</name>
    <dbReference type="NCBI Taxonomy" id="442870"/>
    <lineage>
        <taxon>Bacteria</taxon>
        <taxon>Pseudomonadati</taxon>
        <taxon>Acidobacteriota</taxon>
        <taxon>Holophagae</taxon>
        <taxon>Acanthopleuribacterales</taxon>
        <taxon>Acanthopleuribacteraceae</taxon>
        <taxon>Acanthopleuribacter</taxon>
    </lineage>
</organism>
<reference evidence="2" key="1">
    <citation type="submission" date="2021-03" db="EMBL/GenBank/DDBJ databases">
        <authorList>
            <person name="Wang G."/>
        </authorList>
    </citation>
    <scope>NUCLEOTIDE SEQUENCE</scope>
    <source>
        <strain evidence="2">KCTC 12899</strain>
    </source>
</reference>
<dbReference type="AlphaFoldDB" id="A0A8J7U4X7"/>
<evidence type="ECO:0000313" key="3">
    <source>
        <dbReference type="Proteomes" id="UP000664417"/>
    </source>
</evidence>
<evidence type="ECO:0000313" key="2">
    <source>
        <dbReference type="EMBL" id="MBO1319918.1"/>
    </source>
</evidence>
<accession>A0A8J7U4X7</accession>
<feature type="chain" id="PRO_5035244419" evidence="1">
    <location>
        <begin position="28"/>
        <end position="127"/>
    </location>
</feature>
<gene>
    <name evidence="2" type="ORF">J3U88_15685</name>
</gene>